<proteinExistence type="predicted"/>
<keyword evidence="5" id="KW-0067">ATP-binding</keyword>
<feature type="transmembrane region" description="Helical" evidence="8">
    <location>
        <begin position="158"/>
        <end position="181"/>
    </location>
</feature>
<evidence type="ECO:0000256" key="5">
    <source>
        <dbReference type="ARBA" id="ARBA00022840"/>
    </source>
</evidence>
<reference evidence="11" key="1">
    <citation type="journal article" date="2014" name="Int. J. Syst. Evol. Microbiol.">
        <title>Complete genome sequence of Corynebacterium casei LMG S-19264T (=DSM 44701T), isolated from a smear-ripened cheese.</title>
        <authorList>
            <consortium name="US DOE Joint Genome Institute (JGI-PGF)"/>
            <person name="Walter F."/>
            <person name="Albersmeier A."/>
            <person name="Kalinowski J."/>
            <person name="Ruckert C."/>
        </authorList>
    </citation>
    <scope>NUCLEOTIDE SEQUENCE</scope>
    <source>
        <strain evidence="11">KCTC 32182</strain>
    </source>
</reference>
<dbReference type="InterPro" id="IPR011527">
    <property type="entry name" value="ABC1_TM_dom"/>
</dbReference>
<comment type="subcellular location">
    <subcellularLocation>
        <location evidence="1">Cell membrane</location>
        <topology evidence="1">Multi-pass membrane protein</topology>
    </subcellularLocation>
</comment>
<dbReference type="InterPro" id="IPR027417">
    <property type="entry name" value="P-loop_NTPase"/>
</dbReference>
<dbReference type="GO" id="GO:0140359">
    <property type="term" value="F:ABC-type transporter activity"/>
    <property type="evidence" value="ECO:0007669"/>
    <property type="project" value="InterPro"/>
</dbReference>
<keyword evidence="7 8" id="KW-0472">Membrane</keyword>
<keyword evidence="3 8" id="KW-0812">Transmembrane</keyword>
<evidence type="ECO:0000259" key="10">
    <source>
        <dbReference type="PROSITE" id="PS50929"/>
    </source>
</evidence>
<keyword evidence="4" id="KW-0547">Nucleotide-binding</keyword>
<keyword evidence="12" id="KW-1185">Reference proteome</keyword>
<dbReference type="PROSITE" id="PS50929">
    <property type="entry name" value="ABC_TM1F"/>
    <property type="match status" value="1"/>
</dbReference>
<evidence type="ECO:0008006" key="13">
    <source>
        <dbReference type="Google" id="ProtNLM"/>
    </source>
</evidence>
<comment type="caution">
    <text evidence="11">The sequence shown here is derived from an EMBL/GenBank/DDBJ whole genome shotgun (WGS) entry which is preliminary data.</text>
</comment>
<evidence type="ECO:0000256" key="1">
    <source>
        <dbReference type="ARBA" id="ARBA00004651"/>
    </source>
</evidence>
<dbReference type="Proteomes" id="UP000645257">
    <property type="component" value="Unassembled WGS sequence"/>
</dbReference>
<keyword evidence="6 8" id="KW-1133">Transmembrane helix</keyword>
<name>A0A918UAF4_9NEIS</name>
<gene>
    <name evidence="11" type="ORF">GCM10011289_22460</name>
</gene>
<evidence type="ECO:0000313" key="12">
    <source>
        <dbReference type="Proteomes" id="UP000645257"/>
    </source>
</evidence>
<dbReference type="SUPFAM" id="SSF52540">
    <property type="entry name" value="P-loop containing nucleoside triphosphate hydrolases"/>
    <property type="match status" value="1"/>
</dbReference>
<dbReference type="Pfam" id="PF00005">
    <property type="entry name" value="ABC_tran"/>
    <property type="match status" value="1"/>
</dbReference>
<dbReference type="InterPro" id="IPR017871">
    <property type="entry name" value="ABC_transporter-like_CS"/>
</dbReference>
<dbReference type="PROSITE" id="PS00211">
    <property type="entry name" value="ABC_TRANSPORTER_1"/>
    <property type="match status" value="1"/>
</dbReference>
<dbReference type="Gene3D" id="3.40.50.300">
    <property type="entry name" value="P-loop containing nucleotide triphosphate hydrolases"/>
    <property type="match status" value="1"/>
</dbReference>
<dbReference type="Gene3D" id="1.20.1560.10">
    <property type="entry name" value="ABC transporter type 1, transmembrane domain"/>
    <property type="match status" value="1"/>
</dbReference>
<dbReference type="PANTHER" id="PTHR24221:SF654">
    <property type="entry name" value="ATP-BINDING CASSETTE SUB-FAMILY B MEMBER 6"/>
    <property type="match status" value="1"/>
</dbReference>
<dbReference type="InterPro" id="IPR036640">
    <property type="entry name" value="ABC1_TM_sf"/>
</dbReference>
<evidence type="ECO:0000259" key="9">
    <source>
        <dbReference type="PROSITE" id="PS50893"/>
    </source>
</evidence>
<dbReference type="SUPFAM" id="SSF90123">
    <property type="entry name" value="ABC transporter transmembrane region"/>
    <property type="match status" value="1"/>
</dbReference>
<evidence type="ECO:0000256" key="4">
    <source>
        <dbReference type="ARBA" id="ARBA00022741"/>
    </source>
</evidence>
<dbReference type="AlphaFoldDB" id="A0A918UAF4"/>
<keyword evidence="2" id="KW-1003">Cell membrane</keyword>
<evidence type="ECO:0000256" key="2">
    <source>
        <dbReference type="ARBA" id="ARBA00022475"/>
    </source>
</evidence>
<dbReference type="PROSITE" id="PS50893">
    <property type="entry name" value="ABC_TRANSPORTER_2"/>
    <property type="match status" value="1"/>
</dbReference>
<organism evidence="11 12">
    <name type="scientific">Paludibacterium paludis</name>
    <dbReference type="NCBI Taxonomy" id="1225769"/>
    <lineage>
        <taxon>Bacteria</taxon>
        <taxon>Pseudomonadati</taxon>
        <taxon>Pseudomonadota</taxon>
        <taxon>Betaproteobacteria</taxon>
        <taxon>Neisseriales</taxon>
        <taxon>Chromobacteriaceae</taxon>
        <taxon>Paludibacterium</taxon>
    </lineage>
</organism>
<dbReference type="InterPro" id="IPR039421">
    <property type="entry name" value="Type_1_exporter"/>
</dbReference>
<dbReference type="PANTHER" id="PTHR24221">
    <property type="entry name" value="ATP-BINDING CASSETTE SUB-FAMILY B"/>
    <property type="match status" value="1"/>
</dbReference>
<dbReference type="GO" id="GO:0016887">
    <property type="term" value="F:ATP hydrolysis activity"/>
    <property type="evidence" value="ECO:0007669"/>
    <property type="project" value="InterPro"/>
</dbReference>
<dbReference type="RefSeq" id="WP_189534316.1">
    <property type="nucleotide sequence ID" value="NZ_BMYX01000012.1"/>
</dbReference>
<evidence type="ECO:0000256" key="7">
    <source>
        <dbReference type="ARBA" id="ARBA00023136"/>
    </source>
</evidence>
<protein>
    <recommendedName>
        <fullName evidence="13">ATP-binding cassette subfamily B protein</fullName>
    </recommendedName>
</protein>
<feature type="domain" description="ABC transporter" evidence="9">
    <location>
        <begin position="329"/>
        <end position="561"/>
    </location>
</feature>
<dbReference type="InterPro" id="IPR003593">
    <property type="entry name" value="AAA+_ATPase"/>
</dbReference>
<evidence type="ECO:0000256" key="6">
    <source>
        <dbReference type="ARBA" id="ARBA00022989"/>
    </source>
</evidence>
<dbReference type="GO" id="GO:0005524">
    <property type="term" value="F:ATP binding"/>
    <property type="evidence" value="ECO:0007669"/>
    <property type="project" value="UniProtKB-KW"/>
</dbReference>
<reference evidence="11" key="2">
    <citation type="submission" date="2020-09" db="EMBL/GenBank/DDBJ databases">
        <authorList>
            <person name="Sun Q."/>
            <person name="Kim S."/>
        </authorList>
    </citation>
    <scope>NUCLEOTIDE SEQUENCE</scope>
    <source>
        <strain evidence="11">KCTC 32182</strain>
    </source>
</reference>
<sequence>MMTWFHALLRDSGALAGFRRYLWLTWLDIALMAVPPLAAAEFLRYAIAGHPLPEAAWWCLGAALLAPVSRLAVQWRARMLGAQTVFRAFGLYRQQLAATLLASPLWKTRAWADSALIERLGTDVRLVQEGVFIVLVRLQVSVLLSLALLLYLAWRSPLFAAAFVAGLLVCALCARFGIAALDNRASGLSRAADEVQRALSATLDGIRTLRLFRALPHRGLGLDAALDAQHRAVAGCVPRFALRDQCASALLDAALAGVLILAWTRRPDAALLPALLLAPLVYHHLFCAWQEWSLLRWSRQALERVEPVSRLPAQCGGGEFDMPGERTDLVLEDVGFGYGGATVLDGIRARFAPGSHTVIVGRNGAGKSTLLALIARLSDPDRGRVRLGDIDSRQIALGAWRARVSVILQDMPLLPGTLRDNLLLGKPDAGEAALHEALLAARCDFVADWPQGLDTLLGEGGVMLSGGERQRVAIARALLKDSEIVLLDEITSGLDSLNAALVQQAIAALSGSRTVIQITHALQQAVSADQVLVLDGGRLVESGKHASLLAAAGVYARLWANHEHSLRWQVV</sequence>
<accession>A0A918UAF4</accession>
<dbReference type="SMART" id="SM00382">
    <property type="entry name" value="AAA"/>
    <property type="match status" value="1"/>
</dbReference>
<evidence type="ECO:0000256" key="3">
    <source>
        <dbReference type="ARBA" id="ARBA00022692"/>
    </source>
</evidence>
<feature type="transmembrane region" description="Helical" evidence="8">
    <location>
        <begin position="21"/>
        <end position="43"/>
    </location>
</feature>
<feature type="domain" description="ABC transmembrane type-1" evidence="10">
    <location>
        <begin position="24"/>
        <end position="232"/>
    </location>
</feature>
<dbReference type="EMBL" id="BMYX01000012">
    <property type="protein sequence ID" value="GGY18466.1"/>
    <property type="molecule type" value="Genomic_DNA"/>
</dbReference>
<dbReference type="GO" id="GO:0034040">
    <property type="term" value="F:ATPase-coupled lipid transmembrane transporter activity"/>
    <property type="evidence" value="ECO:0007669"/>
    <property type="project" value="TreeGrafter"/>
</dbReference>
<dbReference type="InterPro" id="IPR003439">
    <property type="entry name" value="ABC_transporter-like_ATP-bd"/>
</dbReference>
<feature type="transmembrane region" description="Helical" evidence="8">
    <location>
        <begin position="131"/>
        <end position="152"/>
    </location>
</feature>
<evidence type="ECO:0000313" key="11">
    <source>
        <dbReference type="EMBL" id="GGY18466.1"/>
    </source>
</evidence>
<evidence type="ECO:0000256" key="8">
    <source>
        <dbReference type="SAM" id="Phobius"/>
    </source>
</evidence>
<dbReference type="GO" id="GO:0005886">
    <property type="term" value="C:plasma membrane"/>
    <property type="evidence" value="ECO:0007669"/>
    <property type="project" value="UniProtKB-SubCell"/>
</dbReference>